<dbReference type="RefSeq" id="WP_265419555.1">
    <property type="nucleotide sequence ID" value="NZ_CP093443.1"/>
</dbReference>
<dbReference type="SUPFAM" id="SSF109854">
    <property type="entry name" value="DinB/YfiT-like putative metalloenzymes"/>
    <property type="match status" value="1"/>
</dbReference>
<evidence type="ECO:0000259" key="1">
    <source>
        <dbReference type="Pfam" id="PF11716"/>
    </source>
</evidence>
<dbReference type="NCBIfam" id="TIGR03083">
    <property type="entry name" value="maleylpyruvate isomerase family mycothiol-dependent enzyme"/>
    <property type="match status" value="1"/>
</dbReference>
<organism evidence="2 3">
    <name type="scientific">Brevibacterium spongiae</name>
    <dbReference type="NCBI Taxonomy" id="2909672"/>
    <lineage>
        <taxon>Bacteria</taxon>
        <taxon>Bacillati</taxon>
        <taxon>Actinomycetota</taxon>
        <taxon>Actinomycetes</taxon>
        <taxon>Micrococcales</taxon>
        <taxon>Brevibacteriaceae</taxon>
        <taxon>Brevibacterium</taxon>
    </lineage>
</organism>
<dbReference type="Proteomes" id="UP001064879">
    <property type="component" value="Chromosome"/>
</dbReference>
<dbReference type="InterPro" id="IPR017519">
    <property type="entry name" value="CHP03085"/>
</dbReference>
<name>A0ABY5SS85_9MICO</name>
<dbReference type="InterPro" id="IPR024344">
    <property type="entry name" value="MDMPI_metal-binding"/>
</dbReference>
<gene>
    <name evidence="2" type="ORF">L1F31_04895</name>
</gene>
<proteinExistence type="predicted"/>
<evidence type="ECO:0000313" key="3">
    <source>
        <dbReference type="Proteomes" id="UP001064879"/>
    </source>
</evidence>
<dbReference type="Gene3D" id="1.20.120.450">
    <property type="entry name" value="dinb family like domain"/>
    <property type="match status" value="1"/>
</dbReference>
<evidence type="ECO:0000313" key="2">
    <source>
        <dbReference type="EMBL" id="UVI36995.1"/>
    </source>
</evidence>
<reference evidence="2" key="1">
    <citation type="submission" date="2022-03" db="EMBL/GenBank/DDBJ databases">
        <title>Brevibacterium spongiae sp. nov., isolated from marine sponge.</title>
        <authorList>
            <person name="Li Z."/>
            <person name="Zhang M."/>
        </authorList>
    </citation>
    <scope>NUCLEOTIDE SEQUENCE</scope>
    <source>
        <strain evidence="2">WHS-Z9</strain>
    </source>
</reference>
<keyword evidence="3" id="KW-1185">Reference proteome</keyword>
<feature type="domain" description="Mycothiol-dependent maleylpyruvate isomerase metal-binding" evidence="1">
    <location>
        <begin position="6"/>
        <end position="51"/>
    </location>
</feature>
<sequence length="196" mass="21546">MRDNLARAERLRLVDSARRAGEDAPTLCEGWNVRDLATHLIIRERHPSAALGNFVSKLEPRRDSTVADYAQMPFAQLLGLVAAPPKWTPGALPGIEPVMNTMEFVVHHEDIRRAAIEWIPRRLSQAENSTIWAQTKVALLPFAAKAKGPVTITAPGFGSRTVGKKRSGEAATITGAPLELLLYLMGREDHALVDVR</sequence>
<accession>A0ABY5SS85</accession>
<dbReference type="EMBL" id="CP093443">
    <property type="protein sequence ID" value="UVI36995.1"/>
    <property type="molecule type" value="Genomic_DNA"/>
</dbReference>
<protein>
    <submittedName>
        <fullName evidence="2">TIGR03085 family metal-binding protein</fullName>
    </submittedName>
</protein>
<dbReference type="InterPro" id="IPR017517">
    <property type="entry name" value="Maleyloyr_isom"/>
</dbReference>
<dbReference type="NCBIfam" id="TIGR03085">
    <property type="entry name" value="TIGR03085 family metal-binding protein"/>
    <property type="match status" value="1"/>
</dbReference>
<dbReference type="InterPro" id="IPR034660">
    <property type="entry name" value="DinB/YfiT-like"/>
</dbReference>
<dbReference type="Pfam" id="PF11716">
    <property type="entry name" value="MDMPI_N"/>
    <property type="match status" value="1"/>
</dbReference>